<comment type="caution">
    <text evidence="1">The sequence shown here is derived from an EMBL/GenBank/DDBJ whole genome shotgun (WGS) entry which is preliminary data.</text>
</comment>
<evidence type="ECO:0000313" key="2">
    <source>
        <dbReference type="Proteomes" id="UP001606305"/>
    </source>
</evidence>
<evidence type="ECO:0008006" key="3">
    <source>
        <dbReference type="Google" id="ProtNLM"/>
    </source>
</evidence>
<dbReference type="RefSeq" id="WP_394490667.1">
    <property type="nucleotide sequence ID" value="NZ_JBIGIA010000017.1"/>
</dbReference>
<gene>
    <name evidence="1" type="ORF">ACG00X_19690</name>
</gene>
<dbReference type="Proteomes" id="UP001606305">
    <property type="component" value="Unassembled WGS sequence"/>
</dbReference>
<evidence type="ECO:0000313" key="1">
    <source>
        <dbReference type="EMBL" id="MFG6459062.1"/>
    </source>
</evidence>
<reference evidence="1 2" key="1">
    <citation type="submission" date="2024-09" db="EMBL/GenBank/DDBJ databases">
        <title>Novel species of the genus Pelomonas and Roseateles isolated from streams.</title>
        <authorList>
            <person name="Lu H."/>
        </authorList>
    </citation>
    <scope>NUCLEOTIDE SEQUENCE [LARGE SCALE GENOMIC DNA]</scope>
    <source>
        <strain evidence="1 2">BYS96W</strain>
    </source>
</reference>
<proteinExistence type="predicted"/>
<organism evidence="1 2">
    <name type="scientific">Pelomonas nitida</name>
    <dbReference type="NCBI Taxonomy" id="3299027"/>
    <lineage>
        <taxon>Bacteria</taxon>
        <taxon>Pseudomonadati</taxon>
        <taxon>Pseudomonadota</taxon>
        <taxon>Betaproteobacteria</taxon>
        <taxon>Burkholderiales</taxon>
        <taxon>Sphaerotilaceae</taxon>
        <taxon>Roseateles</taxon>
    </lineage>
</organism>
<dbReference type="EMBL" id="JBIGIA010000017">
    <property type="protein sequence ID" value="MFG6459062.1"/>
    <property type="molecule type" value="Genomic_DNA"/>
</dbReference>
<keyword evidence="2" id="KW-1185">Reference proteome</keyword>
<protein>
    <recommendedName>
        <fullName evidence="3">TetR/AcrR family transcriptional regulator</fullName>
    </recommendedName>
</protein>
<sequence length="226" mass="24251">MTSPPSSSACTAHKAVAITPKIALLRSSIFETSVRGALAELESDPDHEISVSAVIARAEVNRTTLYTKKKHDRSIYVHQDLIDDIEKAITRRAEHLAKIVAADSGAGPLTDANTPVTDIAELANEAVRQRAAAEAAGRQAKNASRSQRETEGRALGFALALQSIWPIGQPSPEMLTRVVRELSDRLLHEAPDAHEAARLEAAMLAAAFGNTKSPKHTRNGATLRSI</sequence>
<name>A0ABW7GB28_9BURK</name>
<accession>A0ABW7GB28</accession>